<proteinExistence type="predicted"/>
<organism evidence="5 6">
    <name type="scientific">Amycolatopsis speibonae</name>
    <dbReference type="NCBI Taxonomy" id="1450224"/>
    <lineage>
        <taxon>Bacteria</taxon>
        <taxon>Bacillati</taxon>
        <taxon>Actinomycetota</taxon>
        <taxon>Actinomycetes</taxon>
        <taxon>Pseudonocardiales</taxon>
        <taxon>Pseudonocardiaceae</taxon>
        <taxon>Amycolatopsis</taxon>
    </lineage>
</organism>
<keyword evidence="1" id="KW-0808">Transferase</keyword>
<dbReference type="InterPro" id="IPR013751">
    <property type="entry name" value="ACP_syn_III_N"/>
</dbReference>
<evidence type="ECO:0000259" key="4">
    <source>
        <dbReference type="Pfam" id="PF08545"/>
    </source>
</evidence>
<sequence>MKVSGVFVGGLGSCLPETVRVDHAVQQNLIAAEAAERYGIQRVTDAKDVPAPELALHAARTALGRAGRTGHELSLVLYVSVWAQGPHGWCPQYYVQRGIEASAATAAEVRQSCMGMFSALELGASHLMADPGHSAALLTTGDNFNSPLLDRWQFSPHFVMGDAGSAVVLTRDQGFARLCSINAITLPEFEPMHRDSEPLFPPGSTLGKQLNFGDSKKKFLESRPAGDDGPLRIVAAQDEVVTRTLEESGIEMSDVTRVGYVNGSRERVEGRAMIPLGLPMSRSTWEQGRTVGHIGASDQIVALEHLIERGELTPGDHFMMLGVGPGLNIACAVFEILRSPGWAEVAA</sequence>
<keyword evidence="6" id="KW-1185">Reference proteome</keyword>
<dbReference type="PANTHER" id="PTHR34069">
    <property type="entry name" value="3-OXOACYL-[ACYL-CARRIER-PROTEIN] SYNTHASE 3"/>
    <property type="match status" value="1"/>
</dbReference>
<name>A0ABV7P3Q8_9PSEU</name>
<protein>
    <submittedName>
        <fullName evidence="5">Ketoacyl-ACP synthase III family protein</fullName>
    </submittedName>
</protein>
<comment type="caution">
    <text evidence="5">The sequence shown here is derived from an EMBL/GenBank/DDBJ whole genome shotgun (WGS) entry which is preliminary data.</text>
</comment>
<dbReference type="InterPro" id="IPR013747">
    <property type="entry name" value="ACP_syn_III_C"/>
</dbReference>
<gene>
    <name evidence="5" type="ORF">ACFOSH_24270</name>
</gene>
<dbReference type="RefSeq" id="WP_378241345.1">
    <property type="nucleotide sequence ID" value="NZ_JBHRWK010000038.1"/>
</dbReference>
<evidence type="ECO:0000313" key="5">
    <source>
        <dbReference type="EMBL" id="MFC3452567.1"/>
    </source>
</evidence>
<dbReference type="Gene3D" id="3.40.47.10">
    <property type="match status" value="2"/>
</dbReference>
<dbReference type="Proteomes" id="UP001595645">
    <property type="component" value="Unassembled WGS sequence"/>
</dbReference>
<reference evidence="6" key="1">
    <citation type="journal article" date="2019" name="Int. J. Syst. Evol. Microbiol.">
        <title>The Global Catalogue of Microorganisms (GCM) 10K type strain sequencing project: providing services to taxonomists for standard genome sequencing and annotation.</title>
        <authorList>
            <consortium name="The Broad Institute Genomics Platform"/>
            <consortium name="The Broad Institute Genome Sequencing Center for Infectious Disease"/>
            <person name="Wu L."/>
            <person name="Ma J."/>
        </authorList>
    </citation>
    <scope>NUCLEOTIDE SEQUENCE [LARGE SCALE GENOMIC DNA]</scope>
    <source>
        <strain evidence="6">CGMCC 4.7676</strain>
    </source>
</reference>
<dbReference type="Pfam" id="PF08545">
    <property type="entry name" value="ACP_syn_III"/>
    <property type="match status" value="1"/>
</dbReference>
<dbReference type="EMBL" id="JBHRWK010000038">
    <property type="protein sequence ID" value="MFC3452567.1"/>
    <property type="molecule type" value="Genomic_DNA"/>
</dbReference>
<feature type="domain" description="Beta-ketoacyl-[acyl-carrier-protein] synthase III C-terminal" evidence="3">
    <location>
        <begin position="245"/>
        <end position="336"/>
    </location>
</feature>
<dbReference type="Pfam" id="PF08541">
    <property type="entry name" value="ACP_syn_III_C"/>
    <property type="match status" value="1"/>
</dbReference>
<feature type="domain" description="Beta-ketoacyl-[acyl-carrier-protein] synthase III N-terminal" evidence="4">
    <location>
        <begin position="109"/>
        <end position="177"/>
    </location>
</feature>
<dbReference type="PANTHER" id="PTHR34069:SF2">
    <property type="entry name" value="BETA-KETOACYL-[ACYL-CARRIER-PROTEIN] SYNTHASE III"/>
    <property type="match status" value="1"/>
</dbReference>
<dbReference type="InterPro" id="IPR016039">
    <property type="entry name" value="Thiolase-like"/>
</dbReference>
<keyword evidence="2" id="KW-0012">Acyltransferase</keyword>
<dbReference type="CDD" id="cd00827">
    <property type="entry name" value="init_cond_enzymes"/>
    <property type="match status" value="1"/>
</dbReference>
<accession>A0ABV7P3Q8</accession>
<evidence type="ECO:0000313" key="6">
    <source>
        <dbReference type="Proteomes" id="UP001595645"/>
    </source>
</evidence>
<evidence type="ECO:0000256" key="2">
    <source>
        <dbReference type="ARBA" id="ARBA00023315"/>
    </source>
</evidence>
<dbReference type="SUPFAM" id="SSF53901">
    <property type="entry name" value="Thiolase-like"/>
    <property type="match status" value="1"/>
</dbReference>
<evidence type="ECO:0000259" key="3">
    <source>
        <dbReference type="Pfam" id="PF08541"/>
    </source>
</evidence>
<evidence type="ECO:0000256" key="1">
    <source>
        <dbReference type="ARBA" id="ARBA00022679"/>
    </source>
</evidence>